<keyword evidence="1" id="KW-1133">Transmembrane helix</keyword>
<evidence type="ECO:0000313" key="3">
    <source>
        <dbReference type="Proteomes" id="UP001166784"/>
    </source>
</evidence>
<keyword evidence="1" id="KW-0472">Membrane</keyword>
<organism evidence="2 3">
    <name type="scientific">Streptomyces marispadix</name>
    <dbReference type="NCBI Taxonomy" id="2922868"/>
    <lineage>
        <taxon>Bacteria</taxon>
        <taxon>Bacillati</taxon>
        <taxon>Actinomycetota</taxon>
        <taxon>Actinomycetes</taxon>
        <taxon>Kitasatosporales</taxon>
        <taxon>Streptomycetaceae</taxon>
        <taxon>Streptomyces</taxon>
    </lineage>
</organism>
<evidence type="ECO:0000256" key="1">
    <source>
        <dbReference type="SAM" id="Phobius"/>
    </source>
</evidence>
<reference evidence="2" key="1">
    <citation type="submission" date="2022-03" db="EMBL/GenBank/DDBJ databases">
        <authorList>
            <person name="Santos J.D.N."/>
            <person name="Kallscheuer N."/>
            <person name="Jogler C."/>
            <person name="Lage O.M."/>
        </authorList>
    </citation>
    <scope>NUCLEOTIDE SEQUENCE</scope>
    <source>
        <strain evidence="2">M600PL45_2</strain>
    </source>
</reference>
<feature type="transmembrane region" description="Helical" evidence="1">
    <location>
        <begin position="107"/>
        <end position="124"/>
    </location>
</feature>
<dbReference type="EMBL" id="JAKWJU010000002">
    <property type="protein sequence ID" value="MCH6163002.1"/>
    <property type="molecule type" value="Genomic_DNA"/>
</dbReference>
<keyword evidence="1" id="KW-0812">Transmembrane</keyword>
<dbReference type="Proteomes" id="UP001166784">
    <property type="component" value="Unassembled WGS sequence"/>
</dbReference>
<sequence length="171" mass="18342">MTDRRPTPDEAARALEQIGRREEQALDTATSDATWVRVVVGVLLLVNLASRDFLGSDANSWISIGFSLLIVLYAILLRTRRGSSALGRSARVDRKAVARNAAARTRWVPLVIVVLALAVGLSGAHLDLPYWHTALGAVLAAVLIFFGPTLERALLSPGKRGTPHGTGAVRT</sequence>
<name>A0ABS9T3A8_9ACTN</name>
<protein>
    <submittedName>
        <fullName evidence="2">OPT/YSL family transporter</fullName>
    </submittedName>
</protein>
<proteinExistence type="predicted"/>
<dbReference type="RefSeq" id="WP_241061865.1">
    <property type="nucleotide sequence ID" value="NZ_JAKWJU010000002.1"/>
</dbReference>
<reference evidence="2" key="2">
    <citation type="journal article" date="2023" name="Int. J. Syst. Evol. Microbiol.">
        <title>Streptomyces marispadix sp. nov., isolated from marine beach sediment of the Northern Coast of Portugal.</title>
        <authorList>
            <person name="dos Santos J.D.N."/>
            <person name="Vitorino I.R."/>
            <person name="Kallscheuer N."/>
            <person name="Srivastava A."/>
            <person name="Krautwurst S."/>
            <person name="Marz M."/>
            <person name="Jogler C."/>
            <person name="Lobo Da Cunha A."/>
            <person name="Catita J."/>
            <person name="Goncalves H."/>
            <person name="Gonzalez I."/>
            <person name="Reyes F."/>
            <person name="Lage O.M."/>
        </authorList>
    </citation>
    <scope>NUCLEOTIDE SEQUENCE</scope>
    <source>
        <strain evidence="2">M600PL45_2</strain>
    </source>
</reference>
<keyword evidence="3" id="KW-1185">Reference proteome</keyword>
<feature type="transmembrane region" description="Helical" evidence="1">
    <location>
        <begin position="58"/>
        <end position="76"/>
    </location>
</feature>
<feature type="transmembrane region" description="Helical" evidence="1">
    <location>
        <begin position="130"/>
        <end position="150"/>
    </location>
</feature>
<comment type="caution">
    <text evidence="2">The sequence shown here is derived from an EMBL/GenBank/DDBJ whole genome shotgun (WGS) entry which is preliminary data.</text>
</comment>
<gene>
    <name evidence="2" type="ORF">MMA15_22215</name>
</gene>
<evidence type="ECO:0000313" key="2">
    <source>
        <dbReference type="EMBL" id="MCH6163002.1"/>
    </source>
</evidence>
<accession>A0ABS9T3A8</accession>